<gene>
    <name evidence="3" type="ORF">SAMN05192580_1870</name>
</gene>
<evidence type="ECO:0000313" key="3">
    <source>
        <dbReference type="EMBL" id="SFR92107.1"/>
    </source>
</evidence>
<protein>
    <submittedName>
        <fullName evidence="3">Enoyl-CoA hydratase</fullName>
    </submittedName>
</protein>
<organism evidence="3 4">
    <name type="scientific">Sphingomonas jatrophae</name>
    <dbReference type="NCBI Taxonomy" id="1166337"/>
    <lineage>
        <taxon>Bacteria</taxon>
        <taxon>Pseudomonadati</taxon>
        <taxon>Pseudomonadota</taxon>
        <taxon>Alphaproteobacteria</taxon>
        <taxon>Sphingomonadales</taxon>
        <taxon>Sphingomonadaceae</taxon>
        <taxon>Sphingomonas</taxon>
    </lineage>
</organism>
<dbReference type="PANTHER" id="PTHR11941">
    <property type="entry name" value="ENOYL-COA HYDRATASE-RELATED"/>
    <property type="match status" value="1"/>
</dbReference>
<dbReference type="PANTHER" id="PTHR11941:SF169">
    <property type="entry name" value="(7AS)-7A-METHYL-1,5-DIOXO-2,3,5,6,7,7A-HEXAHYDRO-1H-INDENE-CARBOXYL-COA HYDROLASE"/>
    <property type="match status" value="1"/>
</dbReference>
<dbReference type="STRING" id="1166337.SAMN05192580_1870"/>
<reference evidence="3 4" key="1">
    <citation type="submission" date="2016-10" db="EMBL/GenBank/DDBJ databases">
        <authorList>
            <person name="de Groot N.N."/>
        </authorList>
    </citation>
    <scope>NUCLEOTIDE SEQUENCE [LARGE SCALE GENOMIC DNA]</scope>
    <source>
        <strain evidence="3 4">S5-249</strain>
    </source>
</reference>
<keyword evidence="1" id="KW-0443">Lipid metabolism</keyword>
<dbReference type="OrthoDB" id="5730382at2"/>
<evidence type="ECO:0000313" key="4">
    <source>
        <dbReference type="Proteomes" id="UP000198824"/>
    </source>
</evidence>
<evidence type="ECO:0000256" key="2">
    <source>
        <dbReference type="ARBA" id="ARBA00023239"/>
    </source>
</evidence>
<dbReference type="Gene3D" id="3.90.226.10">
    <property type="entry name" value="2-enoyl-CoA Hydratase, Chain A, domain 1"/>
    <property type="match status" value="1"/>
</dbReference>
<dbReference type="EMBL" id="FOZG01000001">
    <property type="protein sequence ID" value="SFR92107.1"/>
    <property type="molecule type" value="Genomic_DNA"/>
</dbReference>
<dbReference type="GO" id="GO:0006635">
    <property type="term" value="P:fatty acid beta-oxidation"/>
    <property type="evidence" value="ECO:0007669"/>
    <property type="project" value="TreeGrafter"/>
</dbReference>
<dbReference type="InterPro" id="IPR001753">
    <property type="entry name" value="Enoyl-CoA_hydra/iso"/>
</dbReference>
<dbReference type="GO" id="GO:0016829">
    <property type="term" value="F:lyase activity"/>
    <property type="evidence" value="ECO:0007669"/>
    <property type="project" value="UniProtKB-KW"/>
</dbReference>
<name>A0A1I6KLL5_9SPHN</name>
<dbReference type="AlphaFoldDB" id="A0A1I6KLL5"/>
<dbReference type="Proteomes" id="UP000198824">
    <property type="component" value="Unassembled WGS sequence"/>
</dbReference>
<sequence>MPVTLEIKDRIAEIVFDVPPVNAFDSETWNSFPALIREAGFNPEVNVLLIRAAETSRGFCGGVDIKEMQAHPERIPLLNRGNYLTFKAIHDCEVPVVIAVHKFVIGGGIGICGASDTIIAADDAYFSLPEVDRGAMGGASHMSRMLPLHKVRAAFFTGGNIPAAEAYRLGGVEKVVPRADLVAEARAFCAVIASKSRKALVIAKEALNGLEARDVDRGYRWEQGFTLEMYMHEDSQKARDAFVETGKAAAF</sequence>
<keyword evidence="4" id="KW-1185">Reference proteome</keyword>
<dbReference type="CDD" id="cd06558">
    <property type="entry name" value="crotonase-like"/>
    <property type="match status" value="1"/>
</dbReference>
<accession>A0A1I6KLL5</accession>
<keyword evidence="2" id="KW-0456">Lyase</keyword>
<evidence type="ECO:0000256" key="1">
    <source>
        <dbReference type="ARBA" id="ARBA00023098"/>
    </source>
</evidence>
<proteinExistence type="predicted"/>
<dbReference type="Pfam" id="PF00378">
    <property type="entry name" value="ECH_1"/>
    <property type="match status" value="1"/>
</dbReference>
<dbReference type="RefSeq" id="WP_093313478.1">
    <property type="nucleotide sequence ID" value="NZ_FOZG01000001.1"/>
</dbReference>
<dbReference type="NCBIfam" id="NF005925">
    <property type="entry name" value="PRK07938.1"/>
    <property type="match status" value="1"/>
</dbReference>
<dbReference type="InterPro" id="IPR029045">
    <property type="entry name" value="ClpP/crotonase-like_dom_sf"/>
</dbReference>
<dbReference type="SUPFAM" id="SSF52096">
    <property type="entry name" value="ClpP/crotonase"/>
    <property type="match status" value="1"/>
</dbReference>